<accession>A0A401YS65</accession>
<dbReference type="Gene3D" id="2.130.10.10">
    <property type="entry name" value="YVTN repeat-like/Quinoprotein amine dehydrogenase"/>
    <property type="match status" value="2"/>
</dbReference>
<dbReference type="SUPFAM" id="SSF50998">
    <property type="entry name" value="Quinoprotein alcohol dehydrogenase-like"/>
    <property type="match status" value="2"/>
</dbReference>
<evidence type="ECO:0000259" key="1">
    <source>
        <dbReference type="Pfam" id="PF13360"/>
    </source>
</evidence>
<reference evidence="2 3" key="1">
    <citation type="submission" date="2018-12" db="EMBL/GenBank/DDBJ databases">
        <title>Draft genome sequence of Embleya hyalina NBRC 13850T.</title>
        <authorList>
            <person name="Komaki H."/>
            <person name="Hosoyama A."/>
            <person name="Kimura A."/>
            <person name="Ichikawa N."/>
            <person name="Tamura T."/>
        </authorList>
    </citation>
    <scope>NUCLEOTIDE SEQUENCE [LARGE SCALE GENOMIC DNA]</scope>
    <source>
        <strain evidence="2 3">NBRC 13850</strain>
    </source>
</reference>
<dbReference type="InterPro" id="IPR015943">
    <property type="entry name" value="WD40/YVTN_repeat-like_dom_sf"/>
</dbReference>
<keyword evidence="2" id="KW-0418">Kinase</keyword>
<dbReference type="PANTHER" id="PTHR34512">
    <property type="entry name" value="CELL SURFACE PROTEIN"/>
    <property type="match status" value="1"/>
</dbReference>
<keyword evidence="3" id="KW-1185">Reference proteome</keyword>
<dbReference type="Gene3D" id="1.10.510.10">
    <property type="entry name" value="Transferase(Phosphotransferase) domain 1"/>
    <property type="match status" value="1"/>
</dbReference>
<name>A0A401YS65_9ACTN</name>
<evidence type="ECO:0000313" key="3">
    <source>
        <dbReference type="Proteomes" id="UP000286931"/>
    </source>
</evidence>
<dbReference type="InterPro" id="IPR018391">
    <property type="entry name" value="PQQ_b-propeller_rpt"/>
</dbReference>
<dbReference type="InterPro" id="IPR002372">
    <property type="entry name" value="PQQ_rpt_dom"/>
</dbReference>
<dbReference type="SMART" id="SM00564">
    <property type="entry name" value="PQQ"/>
    <property type="match status" value="7"/>
</dbReference>
<feature type="domain" description="Pyrrolo-quinoline quinone repeat" evidence="1">
    <location>
        <begin position="387"/>
        <end position="509"/>
    </location>
</feature>
<dbReference type="Pfam" id="PF13360">
    <property type="entry name" value="PQQ_2"/>
    <property type="match status" value="2"/>
</dbReference>
<organism evidence="2 3">
    <name type="scientific">Embleya hyalina</name>
    <dbReference type="NCBI Taxonomy" id="516124"/>
    <lineage>
        <taxon>Bacteria</taxon>
        <taxon>Bacillati</taxon>
        <taxon>Actinomycetota</taxon>
        <taxon>Actinomycetes</taxon>
        <taxon>Kitasatosporales</taxon>
        <taxon>Streptomycetaceae</taxon>
        <taxon>Embleya</taxon>
    </lineage>
</organism>
<gene>
    <name evidence="2" type="primary">afsK_3</name>
    <name evidence="2" type="ORF">EHYA_05140</name>
</gene>
<evidence type="ECO:0000313" key="2">
    <source>
        <dbReference type="EMBL" id="GCD97448.1"/>
    </source>
</evidence>
<dbReference type="InterPro" id="IPR011047">
    <property type="entry name" value="Quinoprotein_ADH-like_sf"/>
</dbReference>
<feature type="domain" description="Pyrrolo-quinoline quinone repeat" evidence="1">
    <location>
        <begin position="249"/>
        <end position="369"/>
    </location>
</feature>
<comment type="caution">
    <text evidence="2">The sequence shown here is derived from an EMBL/GenBank/DDBJ whole genome shotgun (WGS) entry which is preliminary data.</text>
</comment>
<dbReference type="Proteomes" id="UP000286931">
    <property type="component" value="Unassembled WGS sequence"/>
</dbReference>
<dbReference type="OrthoDB" id="3941953at2"/>
<dbReference type="PANTHER" id="PTHR34512:SF30">
    <property type="entry name" value="OUTER MEMBRANE PROTEIN ASSEMBLY FACTOR BAMB"/>
    <property type="match status" value="1"/>
</dbReference>
<dbReference type="GO" id="GO:0016301">
    <property type="term" value="F:kinase activity"/>
    <property type="evidence" value="ECO:0007669"/>
    <property type="project" value="UniProtKB-KW"/>
</dbReference>
<sequence length="510" mass="53704">MPGVRTLEEVLDHDGPLAEGPLREVAAGIADALARVHAIGLVHGRLGADQVLLTPHGPRVTGFAGRADTDDGGDPSEDVYAFGTLITLAGGGASCGELGPLLRRCLDPDPGRRPTAVDVDRVLTPRPAVLTLPAGVVDDSADVPQEARAQDPPTGRGLTRRRLLVGGGFALTAATVTSAGVAFARYAGDGRSRPRVRWRRSVEGRVTTLQVFDNVAYCTTTDNVVMAVGTETGVALWTARTESMVWSQPVVSGTAMFLACVAGQVSALDPGTGERLWQQHAGDRILGAPVLYGSSLVVGTRDDRVVGIDMTQGAQSWQWSEGMPHGGVMPAVAETGGDFLYLTYSDGTVGAIRDDRGKPRWSTRLDSPIARPARAMRDLVYVVSGFTLVALSVSTGEVRWRFQGAPDMTVPVVTENLVYTTDVGALYALDARTGRERWRQPTGARVPSPVALVNGTAYAGGTDALYAFDPITGGRHWRHGLPTYLTAAPAGVGKVLLLGTAGSELVALEI</sequence>
<protein>
    <submittedName>
        <fullName evidence="2">Serine/threonine-protein kinase AfsK</fullName>
    </submittedName>
</protein>
<dbReference type="AlphaFoldDB" id="A0A401YS65"/>
<dbReference type="EMBL" id="BIFH01000024">
    <property type="protein sequence ID" value="GCD97448.1"/>
    <property type="molecule type" value="Genomic_DNA"/>
</dbReference>
<keyword evidence="2" id="KW-0808">Transferase</keyword>
<dbReference type="RefSeq" id="WP_126639427.1">
    <property type="nucleotide sequence ID" value="NZ_BIFH01000024.1"/>
</dbReference>
<dbReference type="SUPFAM" id="SSF56112">
    <property type="entry name" value="Protein kinase-like (PK-like)"/>
    <property type="match status" value="1"/>
</dbReference>
<dbReference type="InterPro" id="IPR011009">
    <property type="entry name" value="Kinase-like_dom_sf"/>
</dbReference>
<proteinExistence type="predicted"/>